<feature type="region of interest" description="Disordered" evidence="1">
    <location>
        <begin position="175"/>
        <end position="231"/>
    </location>
</feature>
<reference evidence="2" key="1">
    <citation type="journal article" date="2021" name="Nat. Commun.">
        <title>Genetic determinants of endophytism in the Arabidopsis root mycobiome.</title>
        <authorList>
            <person name="Mesny F."/>
            <person name="Miyauchi S."/>
            <person name="Thiergart T."/>
            <person name="Pickel B."/>
            <person name="Atanasova L."/>
            <person name="Karlsson M."/>
            <person name="Huettel B."/>
            <person name="Barry K.W."/>
            <person name="Haridas S."/>
            <person name="Chen C."/>
            <person name="Bauer D."/>
            <person name="Andreopoulos W."/>
            <person name="Pangilinan J."/>
            <person name="LaButti K."/>
            <person name="Riley R."/>
            <person name="Lipzen A."/>
            <person name="Clum A."/>
            <person name="Drula E."/>
            <person name="Henrissat B."/>
            <person name="Kohler A."/>
            <person name="Grigoriev I.V."/>
            <person name="Martin F.M."/>
            <person name="Hacquard S."/>
        </authorList>
    </citation>
    <scope>NUCLEOTIDE SEQUENCE</scope>
    <source>
        <strain evidence="2">MPI-CAGE-AT-0016</strain>
    </source>
</reference>
<evidence type="ECO:0000256" key="1">
    <source>
        <dbReference type="SAM" id="MobiDB-lite"/>
    </source>
</evidence>
<dbReference type="GO" id="GO:0003824">
    <property type="term" value="F:catalytic activity"/>
    <property type="evidence" value="ECO:0007669"/>
    <property type="project" value="InterPro"/>
</dbReference>
<dbReference type="Proteomes" id="UP000813385">
    <property type="component" value="Unassembled WGS sequence"/>
</dbReference>
<protein>
    <recommendedName>
        <fullName evidence="4">CMP/dCMP-type deaminase domain-containing protein</fullName>
    </recommendedName>
</protein>
<gene>
    <name evidence="2" type="ORF">B0T11DRAFT_316305</name>
</gene>
<dbReference type="OrthoDB" id="9972196at2759"/>
<evidence type="ECO:0000313" key="2">
    <source>
        <dbReference type="EMBL" id="KAH7368029.1"/>
    </source>
</evidence>
<feature type="region of interest" description="Disordered" evidence="1">
    <location>
        <begin position="39"/>
        <end position="63"/>
    </location>
</feature>
<comment type="caution">
    <text evidence="2">The sequence shown here is derived from an EMBL/GenBank/DDBJ whole genome shotgun (WGS) entry which is preliminary data.</text>
</comment>
<dbReference type="SUPFAM" id="SSF53927">
    <property type="entry name" value="Cytidine deaminase-like"/>
    <property type="match status" value="1"/>
</dbReference>
<evidence type="ECO:0008006" key="4">
    <source>
        <dbReference type="Google" id="ProtNLM"/>
    </source>
</evidence>
<accession>A0A8K0TJ08</accession>
<feature type="compositionally biased region" description="Polar residues" evidence="1">
    <location>
        <begin position="209"/>
        <end position="218"/>
    </location>
</feature>
<organism evidence="2 3">
    <name type="scientific">Plectosphaerella cucumerina</name>
    <dbReference type="NCBI Taxonomy" id="40658"/>
    <lineage>
        <taxon>Eukaryota</taxon>
        <taxon>Fungi</taxon>
        <taxon>Dikarya</taxon>
        <taxon>Ascomycota</taxon>
        <taxon>Pezizomycotina</taxon>
        <taxon>Sordariomycetes</taxon>
        <taxon>Hypocreomycetidae</taxon>
        <taxon>Glomerellales</taxon>
        <taxon>Plectosphaerellaceae</taxon>
        <taxon>Plectosphaerella</taxon>
    </lineage>
</organism>
<name>A0A8K0TJ08_9PEZI</name>
<dbReference type="EMBL" id="JAGPXD010000002">
    <property type="protein sequence ID" value="KAH7368029.1"/>
    <property type="molecule type" value="Genomic_DNA"/>
</dbReference>
<sequence>MKTDRYLNLCLEQAANSTLRHRHGCIVVKGGKVIGQGFNDPRPGFDGGLPSAASIDNGRSSDQSLSMHSEMMAIHSVLSSSASATTAKAERRIARDLKRDRGMRREAVNSRALNPADAASLNCYHGKTYYEGNKHYHQKAYYNAQKYGQKNPKHYYEAEPLVELGISSTGTCQRATRGYEPSRPSGTARKARGKSGRLAYTAPGDQCRTRVQSNSSATAKPVNFPLGKTSSNEPVGVMDRWKHSKLHGADIYVARLSRCGPSPCQHPVPTQRNALSSSNTIYEPPSAPIHLASITGSLFDEITCQPKDQPPTPQPKRQRRGVCTPDPASIAIESRPCYRCVLFMHSVGIRRVFWTDKDGQWHGSKVRALVEMLEQGIVPSTTEAPDGLFVTKHEVLRLYMSRHQSIAGTLKSHKQ</sequence>
<dbReference type="AlphaFoldDB" id="A0A8K0TJ08"/>
<dbReference type="GO" id="GO:0006139">
    <property type="term" value="P:nucleobase-containing compound metabolic process"/>
    <property type="evidence" value="ECO:0007669"/>
    <property type="project" value="UniProtKB-ARBA"/>
</dbReference>
<dbReference type="InterPro" id="IPR016193">
    <property type="entry name" value="Cytidine_deaminase-like"/>
</dbReference>
<evidence type="ECO:0000313" key="3">
    <source>
        <dbReference type="Proteomes" id="UP000813385"/>
    </source>
</evidence>
<keyword evidence="3" id="KW-1185">Reference proteome</keyword>
<dbReference type="Gene3D" id="3.40.140.10">
    <property type="entry name" value="Cytidine Deaminase, domain 2"/>
    <property type="match status" value="1"/>
</dbReference>
<proteinExistence type="predicted"/>